<feature type="signal peptide" evidence="4">
    <location>
        <begin position="1"/>
        <end position="26"/>
    </location>
</feature>
<dbReference type="PANTHER" id="PTHR24255:SF31">
    <property type="entry name" value="CUBILIN-LIKE PROTEIN"/>
    <property type="match status" value="1"/>
</dbReference>
<dbReference type="InterPro" id="IPR000859">
    <property type="entry name" value="CUB_dom"/>
</dbReference>
<keyword evidence="3" id="KW-0472">Membrane</keyword>
<sequence>MEAAWGNPTLVLALSLLTTVFTQVTGDVLTACYDGSNKTIDINCGPGAMVRILKTFYGFSSHGDCAFTEGDCTLQEQESFDCVGHSACSVPLKWVEQGGVILPLCKKRSNYFQVEYQCVPKSEMHDICQHTRLTTQSGHIVTPNYPMPYYRKLHCNMTIVVAHSQRLRLNIVTMELTARGKTDCADWLYFNDKFHSLTLCGKRSNIWYDMHSNFLHIELQSTSTTRSRGFWLYYEAFPPLPTTEAPPVEESTASVGAGSSIILTTLASVETHAVTQQKPTPIPIYRGKEEKSRGTKSLPFAAIAGGVIGTLSLVLIILLMLLLIKWLKERRYLKDEKFLEIRNPAFRSSGDFNETNNYYC</sequence>
<dbReference type="CDD" id="cd22823">
    <property type="entry name" value="Gal_Rha_Lectin"/>
    <property type="match status" value="1"/>
</dbReference>
<proteinExistence type="predicted"/>
<evidence type="ECO:0000256" key="4">
    <source>
        <dbReference type="SAM" id="SignalP"/>
    </source>
</evidence>
<evidence type="ECO:0000256" key="2">
    <source>
        <dbReference type="PROSITE-ProRule" id="PRU00059"/>
    </source>
</evidence>
<keyword evidence="7" id="KW-1185">Reference proteome</keyword>
<dbReference type="PROSITE" id="PS01180">
    <property type="entry name" value="CUB"/>
    <property type="match status" value="1"/>
</dbReference>
<keyword evidence="4" id="KW-0732">Signal</keyword>
<keyword evidence="3" id="KW-0812">Transmembrane</keyword>
<dbReference type="SMART" id="SM00042">
    <property type="entry name" value="CUB"/>
    <property type="match status" value="1"/>
</dbReference>
<dbReference type="EMBL" id="JACVVK020000275">
    <property type="protein sequence ID" value="KAK7480767.1"/>
    <property type="molecule type" value="Genomic_DNA"/>
</dbReference>
<name>A0ABD0K1N1_9CAEN</name>
<feature type="chain" id="PRO_5044740460" description="CUB domain-containing protein" evidence="4">
    <location>
        <begin position="27"/>
        <end position="360"/>
    </location>
</feature>
<dbReference type="CDD" id="cd00041">
    <property type="entry name" value="CUB"/>
    <property type="match status" value="1"/>
</dbReference>
<organism evidence="6 7">
    <name type="scientific">Batillaria attramentaria</name>
    <dbReference type="NCBI Taxonomy" id="370345"/>
    <lineage>
        <taxon>Eukaryota</taxon>
        <taxon>Metazoa</taxon>
        <taxon>Spiralia</taxon>
        <taxon>Lophotrochozoa</taxon>
        <taxon>Mollusca</taxon>
        <taxon>Gastropoda</taxon>
        <taxon>Caenogastropoda</taxon>
        <taxon>Sorbeoconcha</taxon>
        <taxon>Cerithioidea</taxon>
        <taxon>Batillariidae</taxon>
        <taxon>Batillaria</taxon>
    </lineage>
</organism>
<dbReference type="Pfam" id="PF00431">
    <property type="entry name" value="CUB"/>
    <property type="match status" value="1"/>
</dbReference>
<evidence type="ECO:0000256" key="1">
    <source>
        <dbReference type="ARBA" id="ARBA00023157"/>
    </source>
</evidence>
<reference evidence="6 7" key="1">
    <citation type="journal article" date="2023" name="Sci. Data">
        <title>Genome assembly of the Korean intertidal mud-creeper Batillaria attramentaria.</title>
        <authorList>
            <person name="Patra A.K."/>
            <person name="Ho P.T."/>
            <person name="Jun S."/>
            <person name="Lee S.J."/>
            <person name="Kim Y."/>
            <person name="Won Y.J."/>
        </authorList>
    </citation>
    <scope>NUCLEOTIDE SEQUENCE [LARGE SCALE GENOMIC DNA]</scope>
    <source>
        <strain evidence="6">Wonlab-2016</strain>
    </source>
</reference>
<dbReference type="AlphaFoldDB" id="A0ABD0K1N1"/>
<accession>A0ABD0K1N1</accession>
<comment type="caution">
    <text evidence="6">The sequence shown here is derived from an EMBL/GenBank/DDBJ whole genome shotgun (WGS) entry which is preliminary data.</text>
</comment>
<dbReference type="SUPFAM" id="SSF49854">
    <property type="entry name" value="Spermadhesin, CUB domain"/>
    <property type="match status" value="1"/>
</dbReference>
<keyword evidence="3" id="KW-1133">Transmembrane helix</keyword>
<comment type="caution">
    <text evidence="2">Lacks conserved residue(s) required for the propagation of feature annotation.</text>
</comment>
<dbReference type="InterPro" id="IPR043159">
    <property type="entry name" value="Lectin_gal-bd_sf"/>
</dbReference>
<keyword evidence="1 2" id="KW-1015">Disulfide bond</keyword>
<dbReference type="InterPro" id="IPR035914">
    <property type="entry name" value="Sperma_CUB_dom_sf"/>
</dbReference>
<dbReference type="Gene3D" id="2.60.120.290">
    <property type="entry name" value="Spermadhesin, CUB domain"/>
    <property type="match status" value="1"/>
</dbReference>
<protein>
    <recommendedName>
        <fullName evidence="5">CUB domain-containing protein</fullName>
    </recommendedName>
</protein>
<gene>
    <name evidence="6" type="ORF">BaRGS_00028028</name>
</gene>
<feature type="domain" description="CUB" evidence="5">
    <location>
        <begin position="128"/>
        <end position="237"/>
    </location>
</feature>
<evidence type="ECO:0000256" key="3">
    <source>
        <dbReference type="SAM" id="Phobius"/>
    </source>
</evidence>
<evidence type="ECO:0000313" key="7">
    <source>
        <dbReference type="Proteomes" id="UP001519460"/>
    </source>
</evidence>
<evidence type="ECO:0000259" key="5">
    <source>
        <dbReference type="PROSITE" id="PS01180"/>
    </source>
</evidence>
<feature type="disulfide bond" evidence="2">
    <location>
        <begin position="128"/>
        <end position="155"/>
    </location>
</feature>
<dbReference type="Gene3D" id="2.60.120.740">
    <property type="match status" value="1"/>
</dbReference>
<evidence type="ECO:0000313" key="6">
    <source>
        <dbReference type="EMBL" id="KAK7480767.1"/>
    </source>
</evidence>
<dbReference type="Proteomes" id="UP001519460">
    <property type="component" value="Unassembled WGS sequence"/>
</dbReference>
<feature type="transmembrane region" description="Helical" evidence="3">
    <location>
        <begin position="300"/>
        <end position="324"/>
    </location>
</feature>
<dbReference type="PANTHER" id="PTHR24255">
    <property type="entry name" value="COMPLEMENT COMPONENT 1, S SUBCOMPONENT-RELATED"/>
    <property type="match status" value="1"/>
</dbReference>